<reference evidence="1" key="2">
    <citation type="journal article" date="2023" name="IMA Fungus">
        <title>Comparative genomic study of the Penicillium genus elucidates a diverse pangenome and 15 lateral gene transfer events.</title>
        <authorList>
            <person name="Petersen C."/>
            <person name="Sorensen T."/>
            <person name="Nielsen M.R."/>
            <person name="Sondergaard T.E."/>
            <person name="Sorensen J.L."/>
            <person name="Fitzpatrick D.A."/>
            <person name="Frisvad J.C."/>
            <person name="Nielsen K.L."/>
        </authorList>
    </citation>
    <scope>NUCLEOTIDE SEQUENCE</scope>
    <source>
        <strain evidence="1">IBT 30728</strain>
    </source>
</reference>
<proteinExistence type="predicted"/>
<gene>
    <name evidence="1" type="ORF">N7539_008675</name>
</gene>
<dbReference type="AlphaFoldDB" id="A0A9W9WRD1"/>
<keyword evidence="2" id="KW-1185">Reference proteome</keyword>
<sequence length="124" mass="14049">MALKTHFEILHIRLKSFFDTLHKKLKTLLRREQDLINARPDSWFLPWDTDPEAPTSTRVNTHSQASVDSRGLPVSYLSAPWDICPTPNTEESDEYEPPAPYMYSCNTTPSLPPLASVHLSSQPG</sequence>
<dbReference type="GeneID" id="81628520"/>
<reference evidence="1" key="1">
    <citation type="submission" date="2022-12" db="EMBL/GenBank/DDBJ databases">
        <authorList>
            <person name="Petersen C."/>
        </authorList>
    </citation>
    <scope>NUCLEOTIDE SEQUENCE</scope>
    <source>
        <strain evidence="1">IBT 30728</strain>
    </source>
</reference>
<protein>
    <submittedName>
        <fullName evidence="1">Uncharacterized protein</fullName>
    </submittedName>
</protein>
<organism evidence="1 2">
    <name type="scientific">Penicillium diatomitis</name>
    <dbReference type="NCBI Taxonomy" id="2819901"/>
    <lineage>
        <taxon>Eukaryota</taxon>
        <taxon>Fungi</taxon>
        <taxon>Dikarya</taxon>
        <taxon>Ascomycota</taxon>
        <taxon>Pezizomycotina</taxon>
        <taxon>Eurotiomycetes</taxon>
        <taxon>Eurotiomycetidae</taxon>
        <taxon>Eurotiales</taxon>
        <taxon>Aspergillaceae</taxon>
        <taxon>Penicillium</taxon>
    </lineage>
</organism>
<evidence type="ECO:0000313" key="2">
    <source>
        <dbReference type="Proteomes" id="UP001148312"/>
    </source>
</evidence>
<evidence type="ECO:0000313" key="1">
    <source>
        <dbReference type="EMBL" id="KAJ5472106.1"/>
    </source>
</evidence>
<dbReference type="RefSeq" id="XP_056786652.1">
    <property type="nucleotide sequence ID" value="XM_056938270.1"/>
</dbReference>
<dbReference type="EMBL" id="JAPWDQ010000013">
    <property type="protein sequence ID" value="KAJ5472106.1"/>
    <property type="molecule type" value="Genomic_DNA"/>
</dbReference>
<comment type="caution">
    <text evidence="1">The sequence shown here is derived from an EMBL/GenBank/DDBJ whole genome shotgun (WGS) entry which is preliminary data.</text>
</comment>
<accession>A0A9W9WRD1</accession>
<name>A0A9W9WRD1_9EURO</name>
<dbReference type="Proteomes" id="UP001148312">
    <property type="component" value="Unassembled WGS sequence"/>
</dbReference>